<proteinExistence type="predicted"/>
<dbReference type="GO" id="GO:0003677">
    <property type="term" value="F:DNA binding"/>
    <property type="evidence" value="ECO:0007669"/>
    <property type="project" value="UniProtKB-KW"/>
</dbReference>
<evidence type="ECO:0000256" key="1">
    <source>
        <dbReference type="SAM" id="MobiDB-lite"/>
    </source>
</evidence>
<feature type="transmembrane region" description="Helical" evidence="2">
    <location>
        <begin position="55"/>
        <end position="76"/>
    </location>
</feature>
<evidence type="ECO:0000256" key="2">
    <source>
        <dbReference type="SAM" id="Phobius"/>
    </source>
</evidence>
<keyword evidence="5" id="KW-1185">Reference proteome</keyword>
<dbReference type="Pfam" id="PF12836">
    <property type="entry name" value="HHH_3"/>
    <property type="match status" value="1"/>
</dbReference>
<reference evidence="4 5" key="1">
    <citation type="submission" date="2023-07" db="EMBL/GenBank/DDBJ databases">
        <title>Description of novel actinomycetes strains, isolated from tidal flat sediment.</title>
        <authorList>
            <person name="Lu C."/>
        </authorList>
    </citation>
    <scope>NUCLEOTIDE SEQUENCE [LARGE SCALE GENOMIC DNA]</scope>
    <source>
        <strain evidence="4 5">SYSU T00b441</strain>
    </source>
</reference>
<protein>
    <submittedName>
        <fullName evidence="4">ComEA family DNA-binding protein</fullName>
    </submittedName>
</protein>
<organism evidence="4 5">
    <name type="scientific">Actinotalea lenta</name>
    <dbReference type="NCBI Taxonomy" id="3064654"/>
    <lineage>
        <taxon>Bacteria</taxon>
        <taxon>Bacillati</taxon>
        <taxon>Actinomycetota</taxon>
        <taxon>Actinomycetes</taxon>
        <taxon>Micrococcales</taxon>
        <taxon>Cellulomonadaceae</taxon>
        <taxon>Actinotalea</taxon>
    </lineage>
</organism>
<dbReference type="InterPro" id="IPR003583">
    <property type="entry name" value="Hlx-hairpin-Hlx_DNA-bd_motif"/>
</dbReference>
<feature type="region of interest" description="Disordered" evidence="1">
    <location>
        <begin position="1"/>
        <end position="46"/>
    </location>
</feature>
<name>A0ABT9DF57_9CELL</name>
<dbReference type="InterPro" id="IPR019554">
    <property type="entry name" value="Soluble_ligand-bd"/>
</dbReference>
<gene>
    <name evidence="4" type="ORF">Q6348_13095</name>
</gene>
<accession>A0ABT9DF57</accession>
<dbReference type="Pfam" id="PF10531">
    <property type="entry name" value="SLBB"/>
    <property type="match status" value="1"/>
</dbReference>
<keyword evidence="4" id="KW-0238">DNA-binding</keyword>
<dbReference type="PANTHER" id="PTHR21180:SF32">
    <property type="entry name" value="ENDONUCLEASE_EXONUCLEASE_PHOSPHATASE FAMILY DOMAIN-CONTAINING PROTEIN 1"/>
    <property type="match status" value="1"/>
</dbReference>
<feature type="domain" description="Helix-hairpin-helix DNA-binding motif class 1" evidence="3">
    <location>
        <begin position="206"/>
        <end position="225"/>
    </location>
</feature>
<evidence type="ECO:0000313" key="4">
    <source>
        <dbReference type="EMBL" id="MDO8108132.1"/>
    </source>
</evidence>
<sequence length="228" mass="23537">MTTDARDRLAGLTRPPDREDLLQGARERTRRALEAAARSGPTPTRPVARWRIRPAVALAAGGLLLLLAGVVAWRSWPAEPAVLVTLPADATPTSGTTGEVVVDVVGEVRAPGVVHLPAGSRVVDALDAAGGPTADAQVAAVNLARVLDDGEQVVVPGPGTATAQQPGLDLNSADAADLEALPGIGPVLARRIVAWRTEHGRFSSVDELAEVTGIGPNLLADLRGQVRV</sequence>
<keyword evidence="2" id="KW-1133">Transmembrane helix</keyword>
<dbReference type="SMART" id="SM00278">
    <property type="entry name" value="HhH1"/>
    <property type="match status" value="2"/>
</dbReference>
<dbReference type="InterPro" id="IPR010994">
    <property type="entry name" value="RuvA_2-like"/>
</dbReference>
<feature type="compositionally biased region" description="Basic and acidic residues" evidence="1">
    <location>
        <begin position="1"/>
        <end position="33"/>
    </location>
</feature>
<dbReference type="RefSeq" id="WP_304601720.1">
    <property type="nucleotide sequence ID" value="NZ_JAUQYO010000001.1"/>
</dbReference>
<evidence type="ECO:0000259" key="3">
    <source>
        <dbReference type="SMART" id="SM00278"/>
    </source>
</evidence>
<dbReference type="Gene3D" id="1.10.150.310">
    <property type="entry name" value="Tex RuvX-like domain-like"/>
    <property type="match status" value="1"/>
</dbReference>
<dbReference type="Gene3D" id="3.10.560.10">
    <property type="entry name" value="Outer membrane lipoprotein wza domain like"/>
    <property type="match status" value="1"/>
</dbReference>
<dbReference type="EMBL" id="JAUQYP010000001">
    <property type="protein sequence ID" value="MDO8108132.1"/>
    <property type="molecule type" value="Genomic_DNA"/>
</dbReference>
<dbReference type="SUPFAM" id="SSF47781">
    <property type="entry name" value="RuvA domain 2-like"/>
    <property type="match status" value="1"/>
</dbReference>
<evidence type="ECO:0000313" key="5">
    <source>
        <dbReference type="Proteomes" id="UP001232536"/>
    </source>
</evidence>
<keyword evidence="2" id="KW-0472">Membrane</keyword>
<dbReference type="PANTHER" id="PTHR21180">
    <property type="entry name" value="ENDONUCLEASE/EXONUCLEASE/PHOSPHATASE FAMILY DOMAIN-CONTAINING PROTEIN 1"/>
    <property type="match status" value="1"/>
</dbReference>
<dbReference type="Proteomes" id="UP001232536">
    <property type="component" value="Unassembled WGS sequence"/>
</dbReference>
<comment type="caution">
    <text evidence="4">The sequence shown here is derived from an EMBL/GenBank/DDBJ whole genome shotgun (WGS) entry which is preliminary data.</text>
</comment>
<feature type="domain" description="Helix-hairpin-helix DNA-binding motif class 1" evidence="3">
    <location>
        <begin position="176"/>
        <end position="195"/>
    </location>
</feature>
<keyword evidence="2" id="KW-0812">Transmembrane</keyword>
<dbReference type="InterPro" id="IPR051675">
    <property type="entry name" value="Endo/Exo/Phosphatase_dom_1"/>
</dbReference>